<feature type="region of interest" description="Disordered" evidence="1">
    <location>
        <begin position="13"/>
        <end position="45"/>
    </location>
</feature>
<evidence type="ECO:0000256" key="1">
    <source>
        <dbReference type="SAM" id="MobiDB-lite"/>
    </source>
</evidence>
<name>A0A8X7WFS4_BRACI</name>
<accession>A0A8X7WFS4</accession>
<reference evidence="2 3" key="1">
    <citation type="submission" date="2020-02" db="EMBL/GenBank/DDBJ databases">
        <authorList>
            <person name="Ma Q."/>
            <person name="Huang Y."/>
            <person name="Song X."/>
            <person name="Pei D."/>
        </authorList>
    </citation>
    <scope>NUCLEOTIDE SEQUENCE [LARGE SCALE GENOMIC DNA]</scope>
    <source>
        <strain evidence="2">Sxm20200214</strain>
        <tissue evidence="2">Leaf</tissue>
    </source>
</reference>
<proteinExistence type="predicted"/>
<evidence type="ECO:0000313" key="3">
    <source>
        <dbReference type="Proteomes" id="UP000886595"/>
    </source>
</evidence>
<organism evidence="2 3">
    <name type="scientific">Brassica carinata</name>
    <name type="common">Ethiopian mustard</name>
    <name type="synonym">Abyssinian cabbage</name>
    <dbReference type="NCBI Taxonomy" id="52824"/>
    <lineage>
        <taxon>Eukaryota</taxon>
        <taxon>Viridiplantae</taxon>
        <taxon>Streptophyta</taxon>
        <taxon>Embryophyta</taxon>
        <taxon>Tracheophyta</taxon>
        <taxon>Spermatophyta</taxon>
        <taxon>Magnoliopsida</taxon>
        <taxon>eudicotyledons</taxon>
        <taxon>Gunneridae</taxon>
        <taxon>Pentapetalae</taxon>
        <taxon>rosids</taxon>
        <taxon>malvids</taxon>
        <taxon>Brassicales</taxon>
        <taxon>Brassicaceae</taxon>
        <taxon>Brassiceae</taxon>
        <taxon>Brassica</taxon>
    </lineage>
</organism>
<evidence type="ECO:0000313" key="2">
    <source>
        <dbReference type="EMBL" id="KAG2328430.1"/>
    </source>
</evidence>
<dbReference type="AlphaFoldDB" id="A0A8X7WFS4"/>
<dbReference type="OrthoDB" id="10548597at2759"/>
<feature type="region of interest" description="Disordered" evidence="1">
    <location>
        <begin position="178"/>
        <end position="203"/>
    </location>
</feature>
<protein>
    <submittedName>
        <fullName evidence="2">Uncharacterized protein</fullName>
    </submittedName>
</protein>
<comment type="caution">
    <text evidence="2">The sequence shown here is derived from an EMBL/GenBank/DDBJ whole genome shotgun (WGS) entry which is preliminary data.</text>
</comment>
<dbReference type="EMBL" id="JAAMPC010000002">
    <property type="protein sequence ID" value="KAG2328430.1"/>
    <property type="molecule type" value="Genomic_DNA"/>
</dbReference>
<keyword evidence="3" id="KW-1185">Reference proteome</keyword>
<sequence length="413" mass="46333">MVEAVPCLNEVIQESCSSSEGDSEEDVEEKSAKPRRKTLSPAHARNIDKRSDVLVRSIIDEDPQRPIDESQLVWSDEEDDEKVDQMVVLINTNFVFTKSMFVGGVTKVDVDRMRESENLSSRLKKPKIQTPLNMSNDPSYIASLVIENVRPEFVAMEGTILRACKRIDSVEGSIVGLLTKDDEGGPSTIPEKGRNTPTMDNGNMPGSNVTPLIDENAQSIRNILGNLSAYSTPPASPRLSLGENPSPTKNNELLYPPAAVDNVDDSFALSAHSQNHRRSLDLNQPLTQHRSAFVLSRLTQEEPLEVAAGNTVNVVDNSEDPQQSRKSKRQKCVPQALVDDYQCGREIVSRVRKSQKFIFAFDDRTEIDRNYGRLVKQLKRDVRYTAGVVRTYPSFYKSRKKNHLFFQGLVRAR</sequence>
<gene>
    <name evidence="2" type="ORF">Bca52824_011158</name>
</gene>
<dbReference type="Proteomes" id="UP000886595">
    <property type="component" value="Unassembled WGS sequence"/>
</dbReference>